<keyword evidence="1" id="KW-0812">Transmembrane</keyword>
<dbReference type="RefSeq" id="WP_375737172.1">
    <property type="nucleotide sequence ID" value="NZ_JBCGDC010000237.1"/>
</dbReference>
<dbReference type="EMBL" id="JBCGDC010000237">
    <property type="protein sequence ID" value="MFB6398387.1"/>
    <property type="molecule type" value="Genomic_DNA"/>
</dbReference>
<evidence type="ECO:0000256" key="1">
    <source>
        <dbReference type="SAM" id="Phobius"/>
    </source>
</evidence>
<sequence>MSDSPDSELRPRPAGAGSADIAALEAAFARLFAEHRALAEHLWQRHAVSESAAGGRSRKRAIPPGRISAGRPGRPRMSIIKVFGRSPSGPRQAAAWVVVLLAVAALAWLLLGASYALASPVWWLIAIVPCCVLLMWPFSLYRLSEERTGPSWVAFGFAFVLMVTAAAVPAVRYMRAVGVPVTATVHDISCFSKSRNSSVMFPGFGGVGLVDSSGFSLVEERRVEEIPTRVSS</sequence>
<feature type="transmembrane region" description="Helical" evidence="1">
    <location>
        <begin position="93"/>
        <end position="115"/>
    </location>
</feature>
<feature type="transmembrane region" description="Helical" evidence="1">
    <location>
        <begin position="152"/>
        <end position="171"/>
    </location>
</feature>
<accession>A0ABV5D2A2</accession>
<keyword evidence="1" id="KW-0472">Membrane</keyword>
<proteinExistence type="predicted"/>
<reference evidence="2 3" key="1">
    <citation type="submission" date="2024-04" db="EMBL/GenBank/DDBJ databases">
        <title>Polymorphospora sp. isolated from Baiyangdian Lake in Xiong'an New Area.</title>
        <authorList>
            <person name="Zhang X."/>
            <person name="Liu J."/>
        </authorList>
    </citation>
    <scope>NUCLEOTIDE SEQUENCE [LARGE SCALE GENOMIC DNA]</scope>
    <source>
        <strain evidence="2 3">2-325</strain>
    </source>
</reference>
<keyword evidence="3" id="KW-1185">Reference proteome</keyword>
<comment type="caution">
    <text evidence="2">The sequence shown here is derived from an EMBL/GenBank/DDBJ whole genome shotgun (WGS) entry which is preliminary data.</text>
</comment>
<gene>
    <name evidence="2" type="ORF">AAFH96_35730</name>
</gene>
<keyword evidence="1" id="KW-1133">Transmembrane helix</keyword>
<dbReference type="Proteomes" id="UP001582793">
    <property type="component" value="Unassembled WGS sequence"/>
</dbReference>
<evidence type="ECO:0000313" key="2">
    <source>
        <dbReference type="EMBL" id="MFB6398387.1"/>
    </source>
</evidence>
<organism evidence="2 3">
    <name type="scientific">Polymorphospora lycopeni</name>
    <dbReference type="NCBI Taxonomy" id="3140240"/>
    <lineage>
        <taxon>Bacteria</taxon>
        <taxon>Bacillati</taxon>
        <taxon>Actinomycetota</taxon>
        <taxon>Actinomycetes</taxon>
        <taxon>Micromonosporales</taxon>
        <taxon>Micromonosporaceae</taxon>
        <taxon>Polymorphospora</taxon>
    </lineage>
</organism>
<protein>
    <submittedName>
        <fullName evidence="2">Uncharacterized protein</fullName>
    </submittedName>
</protein>
<evidence type="ECO:0000313" key="3">
    <source>
        <dbReference type="Proteomes" id="UP001582793"/>
    </source>
</evidence>
<feature type="transmembrane region" description="Helical" evidence="1">
    <location>
        <begin position="121"/>
        <end position="140"/>
    </location>
</feature>
<name>A0ABV5D2A2_9ACTN</name>